<evidence type="ECO:0000313" key="2">
    <source>
        <dbReference type="EMBL" id="PRW64540.1"/>
    </source>
</evidence>
<organism evidence="2 3">
    <name type="scientific">Actinopolyspora mortivallis</name>
    <dbReference type="NCBI Taxonomy" id="33906"/>
    <lineage>
        <taxon>Bacteria</taxon>
        <taxon>Bacillati</taxon>
        <taxon>Actinomycetota</taxon>
        <taxon>Actinomycetes</taxon>
        <taxon>Actinopolysporales</taxon>
        <taxon>Actinopolysporaceae</taxon>
        <taxon>Actinopolyspora</taxon>
    </lineage>
</organism>
<dbReference type="Gene3D" id="3.20.20.80">
    <property type="entry name" value="Glycosidases"/>
    <property type="match status" value="2"/>
</dbReference>
<evidence type="ECO:0000313" key="3">
    <source>
        <dbReference type="Proteomes" id="UP000239352"/>
    </source>
</evidence>
<protein>
    <recommendedName>
        <fullName evidence="1">Glycosyl hydrolase family 13 catalytic domain-containing protein</fullName>
    </recommendedName>
</protein>
<evidence type="ECO:0000259" key="1">
    <source>
        <dbReference type="SMART" id="SM00642"/>
    </source>
</evidence>
<accession>A0A2T0GZM8</accession>
<reference evidence="2 3" key="1">
    <citation type="submission" date="2018-03" db="EMBL/GenBank/DDBJ databases">
        <title>Actinopolyspora mortivallis from Sahara, screening for active biomolecules.</title>
        <authorList>
            <person name="Selama O."/>
            <person name="Wellington E.M.H."/>
            <person name="Hacene H."/>
        </authorList>
    </citation>
    <scope>NUCLEOTIDE SEQUENCE [LARGE SCALE GENOMIC DNA]</scope>
    <source>
        <strain evidence="2 3">M5A</strain>
    </source>
</reference>
<dbReference type="PANTHER" id="PTHR10357:SF179">
    <property type="entry name" value="NEUTRAL AND BASIC AMINO ACID TRANSPORT PROTEIN RBAT"/>
    <property type="match status" value="1"/>
</dbReference>
<dbReference type="RefSeq" id="WP_106112579.1">
    <property type="nucleotide sequence ID" value="NZ_PVSR01000003.1"/>
</dbReference>
<sequence>MIDQAPSERIDTVPVLPAGPGIGRSKGMTTVRRWTEQNHVTGSRPPWWWSATHYAVDVRLFADSDADGVGDLDGMRHRLGYLELIGIDTIWLTGVAMTGMGPNIGDPRQAASVLESFERLTSAAHDCDLRITLDIGVDVADLRQPRSQQELVRTLRFWNDLGVDGFRLALSQRGTPPEADTGGPDPETTRAIRAALADDSNRLIGSFVEEQRASRGVWDVDFNRTLAETDFEAGSIREAVGKELAACREFDTRPGWLVSGRHFPRQVTRFGGGELGRARAHAMALVLLALPGVVCIDSGEELGLPEVVGDETEMPTQELLGARVPMPWEGTAPPFGFSEAVDSCLPAPQDWGGLTIEAQLESADSTLSLYRGALELRRASLAGEDSVPPELFAEDEVEWYGAPPGCLAFRRGSRGLTCALNTSAHPVPLPPGEVLLSSAPLEDGQLPADTAAWLSTG</sequence>
<dbReference type="InParanoid" id="A0A2T0GZM8"/>
<feature type="domain" description="Glycosyl hydrolase family 13 catalytic" evidence="1">
    <location>
        <begin position="55"/>
        <end position="323"/>
    </location>
</feature>
<dbReference type="GO" id="GO:0009313">
    <property type="term" value="P:oligosaccharide catabolic process"/>
    <property type="evidence" value="ECO:0007669"/>
    <property type="project" value="TreeGrafter"/>
</dbReference>
<dbReference type="AlphaFoldDB" id="A0A2T0GZM8"/>
<dbReference type="EMBL" id="PVSR01000003">
    <property type="protein sequence ID" value="PRW64540.1"/>
    <property type="molecule type" value="Genomic_DNA"/>
</dbReference>
<dbReference type="InterPro" id="IPR006047">
    <property type="entry name" value="GH13_cat_dom"/>
</dbReference>
<dbReference type="InterPro" id="IPR017853">
    <property type="entry name" value="GH"/>
</dbReference>
<dbReference type="FunCoup" id="A0A2T0GZM8">
    <property type="interactions" value="22"/>
</dbReference>
<comment type="caution">
    <text evidence="2">The sequence shown here is derived from an EMBL/GenBank/DDBJ whole genome shotgun (WGS) entry which is preliminary data.</text>
</comment>
<proteinExistence type="predicted"/>
<name>A0A2T0GZM8_ACTMO</name>
<dbReference type="Pfam" id="PF00128">
    <property type="entry name" value="Alpha-amylase"/>
    <property type="match status" value="2"/>
</dbReference>
<dbReference type="GO" id="GO:0004556">
    <property type="term" value="F:alpha-amylase activity"/>
    <property type="evidence" value="ECO:0007669"/>
    <property type="project" value="TreeGrafter"/>
</dbReference>
<gene>
    <name evidence="2" type="ORF">CEP50_04070</name>
</gene>
<dbReference type="STRING" id="1050202.GCA_000384035_02557"/>
<dbReference type="SUPFAM" id="SSF51445">
    <property type="entry name" value="(Trans)glycosidases"/>
    <property type="match status" value="1"/>
</dbReference>
<dbReference type="SMART" id="SM00642">
    <property type="entry name" value="Aamy"/>
    <property type="match status" value="1"/>
</dbReference>
<keyword evidence="3" id="KW-1185">Reference proteome</keyword>
<dbReference type="Proteomes" id="UP000239352">
    <property type="component" value="Unassembled WGS sequence"/>
</dbReference>
<dbReference type="PANTHER" id="PTHR10357">
    <property type="entry name" value="ALPHA-AMYLASE FAMILY MEMBER"/>
    <property type="match status" value="1"/>
</dbReference>